<dbReference type="EMBL" id="VUOB01000033">
    <property type="protein sequence ID" value="KAA2260978.1"/>
    <property type="molecule type" value="Genomic_DNA"/>
</dbReference>
<keyword evidence="3" id="KW-1185">Reference proteome</keyword>
<sequence>MTRHVFAMICAAVLFGVAAPSAAAEDGAGPVPGASSGDFQDCPSLPVGQKPGSWFCLVAKTIGGSIQLGTVTEQISQPITVTFAIGPTNGYLYGNVRAVPLPVPGGLLGIPGTENWPGLDVQAIAQGTGLVGKGSKPGNIQLGLKLKLAHPVLGDSCYIGDDQHPITLDLTYGRTNPPPPNQPISGKPPKPVQGGGLAITYVDNAFSVPKARGCGLLLPWLAGCGELDPILNGRVQLPAAAGRNTAIFDQIVQLKSYKDLPPAS</sequence>
<reference evidence="2 3" key="1">
    <citation type="submission" date="2019-09" db="EMBL/GenBank/DDBJ databases">
        <title>Goodfellowia gen. nov., a new genus of the Pseudonocardineae related to Actinoalloteichus, containing Goodfellowia coeruleoviolacea gen. nov., comb. nov. gen. nov., comb. nov.</title>
        <authorList>
            <person name="Labeda D."/>
        </authorList>
    </citation>
    <scope>NUCLEOTIDE SEQUENCE [LARGE SCALE GENOMIC DNA]</scope>
    <source>
        <strain evidence="2 3">AN110305</strain>
    </source>
</reference>
<feature type="signal peptide" evidence="1">
    <location>
        <begin position="1"/>
        <end position="23"/>
    </location>
</feature>
<dbReference type="AlphaFoldDB" id="A0A5B2XB92"/>
<protein>
    <recommendedName>
        <fullName evidence="4">Secreted protein</fullName>
    </recommendedName>
</protein>
<dbReference type="RefSeq" id="WP_149851028.1">
    <property type="nucleotide sequence ID" value="NZ_VUOB01000033.1"/>
</dbReference>
<gene>
    <name evidence="2" type="ORF">F0L68_19475</name>
</gene>
<feature type="chain" id="PRO_5022783224" description="Secreted protein" evidence="1">
    <location>
        <begin position="24"/>
        <end position="264"/>
    </location>
</feature>
<evidence type="ECO:0008006" key="4">
    <source>
        <dbReference type="Google" id="ProtNLM"/>
    </source>
</evidence>
<evidence type="ECO:0000313" key="2">
    <source>
        <dbReference type="EMBL" id="KAA2260978.1"/>
    </source>
</evidence>
<comment type="caution">
    <text evidence="2">The sequence shown here is derived from an EMBL/GenBank/DDBJ whole genome shotgun (WGS) entry which is preliminary data.</text>
</comment>
<dbReference type="Proteomes" id="UP000323454">
    <property type="component" value="Unassembled WGS sequence"/>
</dbReference>
<keyword evidence="1" id="KW-0732">Signal</keyword>
<proteinExistence type="predicted"/>
<evidence type="ECO:0000313" key="3">
    <source>
        <dbReference type="Proteomes" id="UP000323454"/>
    </source>
</evidence>
<accession>A0A5B2XB92</accession>
<name>A0A5B2XB92_9PSEU</name>
<reference evidence="2 3" key="2">
    <citation type="submission" date="2019-09" db="EMBL/GenBank/DDBJ databases">
        <authorList>
            <person name="Jin C."/>
        </authorList>
    </citation>
    <scope>NUCLEOTIDE SEQUENCE [LARGE SCALE GENOMIC DNA]</scope>
    <source>
        <strain evidence="2 3">AN110305</strain>
    </source>
</reference>
<organism evidence="2 3">
    <name type="scientific">Solihabitans fulvus</name>
    <dbReference type="NCBI Taxonomy" id="1892852"/>
    <lineage>
        <taxon>Bacteria</taxon>
        <taxon>Bacillati</taxon>
        <taxon>Actinomycetota</taxon>
        <taxon>Actinomycetes</taxon>
        <taxon>Pseudonocardiales</taxon>
        <taxon>Pseudonocardiaceae</taxon>
        <taxon>Solihabitans</taxon>
    </lineage>
</organism>
<evidence type="ECO:0000256" key="1">
    <source>
        <dbReference type="SAM" id="SignalP"/>
    </source>
</evidence>
<dbReference type="OrthoDB" id="4461339at2"/>